<reference evidence="3 4" key="1">
    <citation type="submission" date="2021-03" db="EMBL/GenBank/DDBJ databases">
        <title>Sequencing the genomes of 1000 actinobacteria strains.</title>
        <authorList>
            <person name="Klenk H.-P."/>
        </authorList>
    </citation>
    <scope>NUCLEOTIDE SEQUENCE [LARGE SCALE GENOMIC DNA]</scope>
    <source>
        <strain evidence="3 4">DSM 41480</strain>
    </source>
</reference>
<protein>
    <recommendedName>
        <fullName evidence="2">PPM-type phosphatase domain-containing protein</fullName>
    </recommendedName>
</protein>
<sequence length="317" mass="32663">MGRLSDGGGDEVSGVVGTGRSAAAAWRVHGLSVRGYRHVQQGLPCQDAWGQACAGPPGARITVLAVADGAGSRPRSEEGAHLAIRLATSVFGRHLASFATAPDGPGEPGEPGGPGEPGEGNTLARLQRDAFREVRDSFLDDTRELAGGRGGPADFATTLTVLALGPGWVGHTSLGDGFAVLRAGETDGAPQFHLLPQPEPPGEYGNETTFLSSPDAVARVRIDCVRDDEVDGVLLSTDGLAQAALSTADGPGGPVPNRSFATSVLRALDRPGPDPQADADDLGALLRSHRLTALNADDKTLVRAVRGARQDWGRGLL</sequence>
<feature type="domain" description="PPM-type phosphatase" evidence="2">
    <location>
        <begin position="34"/>
        <end position="271"/>
    </location>
</feature>
<evidence type="ECO:0000256" key="1">
    <source>
        <dbReference type="SAM" id="MobiDB-lite"/>
    </source>
</evidence>
<dbReference type="InterPro" id="IPR036457">
    <property type="entry name" value="PPM-type-like_dom_sf"/>
</dbReference>
<comment type="caution">
    <text evidence="3">The sequence shown here is derived from an EMBL/GenBank/DDBJ whole genome shotgun (WGS) entry which is preliminary data.</text>
</comment>
<name>A0ABS4XX52_9ACTN</name>
<feature type="region of interest" description="Disordered" evidence="1">
    <location>
        <begin position="97"/>
        <end position="122"/>
    </location>
</feature>
<dbReference type="Gene3D" id="3.60.40.10">
    <property type="entry name" value="PPM-type phosphatase domain"/>
    <property type="match status" value="1"/>
</dbReference>
<dbReference type="Pfam" id="PF13672">
    <property type="entry name" value="PP2C_2"/>
    <property type="match status" value="1"/>
</dbReference>
<accession>A0ABS4XX52</accession>
<keyword evidence="4" id="KW-1185">Reference proteome</keyword>
<evidence type="ECO:0000259" key="2">
    <source>
        <dbReference type="Pfam" id="PF13672"/>
    </source>
</evidence>
<dbReference type="Proteomes" id="UP001519291">
    <property type="component" value="Unassembled WGS sequence"/>
</dbReference>
<dbReference type="EMBL" id="JAGIOH010000001">
    <property type="protein sequence ID" value="MBP2401091.1"/>
    <property type="molecule type" value="Genomic_DNA"/>
</dbReference>
<evidence type="ECO:0000313" key="3">
    <source>
        <dbReference type="EMBL" id="MBP2401091.1"/>
    </source>
</evidence>
<evidence type="ECO:0000313" key="4">
    <source>
        <dbReference type="Proteomes" id="UP001519291"/>
    </source>
</evidence>
<organism evidence="3 4">
    <name type="scientific">Streptomyces syringium</name>
    <dbReference type="NCBI Taxonomy" id="76729"/>
    <lineage>
        <taxon>Bacteria</taxon>
        <taxon>Bacillati</taxon>
        <taxon>Actinomycetota</taxon>
        <taxon>Actinomycetes</taxon>
        <taxon>Kitasatosporales</taxon>
        <taxon>Streptomycetaceae</taxon>
        <taxon>Streptomyces</taxon>
    </lineage>
</organism>
<dbReference type="GeneID" id="91567439"/>
<dbReference type="InterPro" id="IPR001932">
    <property type="entry name" value="PPM-type_phosphatase-like_dom"/>
</dbReference>
<proteinExistence type="predicted"/>
<feature type="compositionally biased region" description="Gly residues" evidence="1">
    <location>
        <begin position="106"/>
        <end position="118"/>
    </location>
</feature>
<dbReference type="SUPFAM" id="SSF81606">
    <property type="entry name" value="PP2C-like"/>
    <property type="match status" value="1"/>
</dbReference>
<gene>
    <name evidence="3" type="ORF">JO379_000560</name>
</gene>
<dbReference type="RefSeq" id="WP_307841877.1">
    <property type="nucleotide sequence ID" value="NZ_JAGIOH010000001.1"/>
</dbReference>